<evidence type="ECO:0000256" key="1">
    <source>
        <dbReference type="SAM" id="Phobius"/>
    </source>
</evidence>
<dbReference type="Gene3D" id="1.10.530.10">
    <property type="match status" value="1"/>
</dbReference>
<evidence type="ECO:0000313" key="3">
    <source>
        <dbReference type="EMBL" id="OGM12541.1"/>
    </source>
</evidence>
<dbReference type="Pfam" id="PF01464">
    <property type="entry name" value="SLT"/>
    <property type="match status" value="1"/>
</dbReference>
<reference evidence="3 4" key="1">
    <citation type="journal article" date="2016" name="Nat. Commun.">
        <title>Thousands of microbial genomes shed light on interconnected biogeochemical processes in an aquifer system.</title>
        <authorList>
            <person name="Anantharaman K."/>
            <person name="Brown C.T."/>
            <person name="Hug L.A."/>
            <person name="Sharon I."/>
            <person name="Castelle C.J."/>
            <person name="Probst A.J."/>
            <person name="Thomas B.C."/>
            <person name="Singh A."/>
            <person name="Wilkins M.J."/>
            <person name="Karaoz U."/>
            <person name="Brodie E.L."/>
            <person name="Williams K.H."/>
            <person name="Hubbard S.S."/>
            <person name="Banfield J.F."/>
        </authorList>
    </citation>
    <scope>NUCLEOTIDE SEQUENCE [LARGE SCALE GENOMIC DNA]</scope>
</reference>
<dbReference type="InterPro" id="IPR008258">
    <property type="entry name" value="Transglycosylase_SLT_dom_1"/>
</dbReference>
<dbReference type="EMBL" id="MGFU01000036">
    <property type="protein sequence ID" value="OGM12541.1"/>
    <property type="molecule type" value="Genomic_DNA"/>
</dbReference>
<keyword evidence="1" id="KW-0472">Membrane</keyword>
<dbReference type="SUPFAM" id="SSF53955">
    <property type="entry name" value="Lysozyme-like"/>
    <property type="match status" value="1"/>
</dbReference>
<dbReference type="InterPro" id="IPR023346">
    <property type="entry name" value="Lysozyme-like_dom_sf"/>
</dbReference>
<feature type="domain" description="Transglycosylase SLT" evidence="2">
    <location>
        <begin position="121"/>
        <end position="209"/>
    </location>
</feature>
<evidence type="ECO:0000313" key="4">
    <source>
        <dbReference type="Proteomes" id="UP000179013"/>
    </source>
</evidence>
<dbReference type="PANTHER" id="PTHR37423">
    <property type="entry name" value="SOLUBLE LYTIC MUREIN TRANSGLYCOSYLASE-RELATED"/>
    <property type="match status" value="1"/>
</dbReference>
<organism evidence="3 4">
    <name type="scientific">Candidatus Woesebacteria bacterium RBG_16_39_8b</name>
    <dbReference type="NCBI Taxonomy" id="1802482"/>
    <lineage>
        <taxon>Bacteria</taxon>
        <taxon>Candidatus Woeseibacteriota</taxon>
    </lineage>
</organism>
<sequence length="267" mass="29706">MISKAKTDAFGKEAKVNTKPQGWKRKGNFAPIRFDPVQVRKLRNKLIVKMAYCLAVVFLMIGGGKYFKSAAEVTSSMAVVDREVLVSLESQPQMVEEAQNNEELLISPVFMNGVQRWAADIRRWSEEYELPPAVIATIMQIESCGDNDAVSSAGAAGLFQVMPFHFGVGEEHFDPEVNAFRGLTYLKQAWELADHDLHLTFAGYNGGLSVLDMDPNLWWDETKRFVYWGTGIYIDAESGAVRSGRLTEWLNAGGDSLCRQAAVSLSQ</sequence>
<comment type="caution">
    <text evidence="3">The sequence shown here is derived from an EMBL/GenBank/DDBJ whole genome shotgun (WGS) entry which is preliminary data.</text>
</comment>
<feature type="transmembrane region" description="Helical" evidence="1">
    <location>
        <begin position="46"/>
        <end position="67"/>
    </location>
</feature>
<gene>
    <name evidence="3" type="ORF">A2V80_03295</name>
</gene>
<dbReference type="Proteomes" id="UP000179013">
    <property type="component" value="Unassembled WGS sequence"/>
</dbReference>
<dbReference type="AlphaFoldDB" id="A0A1F7XBZ9"/>
<protein>
    <recommendedName>
        <fullName evidence="2">Transglycosylase SLT domain-containing protein</fullName>
    </recommendedName>
</protein>
<dbReference type="PANTHER" id="PTHR37423:SF2">
    <property type="entry name" value="MEMBRANE-BOUND LYTIC MUREIN TRANSGLYCOSYLASE C"/>
    <property type="match status" value="1"/>
</dbReference>
<name>A0A1F7XBZ9_9BACT</name>
<proteinExistence type="predicted"/>
<keyword evidence="1" id="KW-1133">Transmembrane helix</keyword>
<accession>A0A1F7XBZ9</accession>
<keyword evidence="1" id="KW-0812">Transmembrane</keyword>
<evidence type="ECO:0000259" key="2">
    <source>
        <dbReference type="Pfam" id="PF01464"/>
    </source>
</evidence>